<reference evidence="3 4" key="1">
    <citation type="submission" date="2019-05" db="EMBL/GenBank/DDBJ databases">
        <authorList>
            <person name="Narsing Rao M.P."/>
            <person name="Li W.J."/>
        </authorList>
    </citation>
    <scope>NUCLEOTIDE SEQUENCE [LARGE SCALE GENOMIC DNA]</scope>
    <source>
        <strain evidence="3 4">SYSU_K30003</strain>
    </source>
</reference>
<dbReference type="InterPro" id="IPR004360">
    <property type="entry name" value="Glyas_Fos-R_dOase_dom"/>
</dbReference>
<evidence type="ECO:0000313" key="4">
    <source>
        <dbReference type="Proteomes" id="UP000309676"/>
    </source>
</evidence>
<keyword evidence="1" id="KW-0479">Metal-binding</keyword>
<accession>A0A5R9GDW9</accession>
<dbReference type="InterPro" id="IPR029068">
    <property type="entry name" value="Glyas_Bleomycin-R_OHBP_Dase"/>
</dbReference>
<comment type="caution">
    <text evidence="3">The sequence shown here is derived from an EMBL/GenBank/DDBJ whole genome shotgun (WGS) entry which is preliminary data.</text>
</comment>
<dbReference type="Proteomes" id="UP000309676">
    <property type="component" value="Unassembled WGS sequence"/>
</dbReference>
<dbReference type="AlphaFoldDB" id="A0A5R9GDW9"/>
<evidence type="ECO:0000259" key="2">
    <source>
        <dbReference type="PROSITE" id="PS51819"/>
    </source>
</evidence>
<dbReference type="OrthoDB" id="2354281at2"/>
<organism evidence="3 4">
    <name type="scientific">Paenibacillus antri</name>
    <dbReference type="NCBI Taxonomy" id="2582848"/>
    <lineage>
        <taxon>Bacteria</taxon>
        <taxon>Bacillati</taxon>
        <taxon>Bacillota</taxon>
        <taxon>Bacilli</taxon>
        <taxon>Bacillales</taxon>
        <taxon>Paenibacillaceae</taxon>
        <taxon>Paenibacillus</taxon>
    </lineage>
</organism>
<dbReference type="PANTHER" id="PTHR36113">
    <property type="entry name" value="LYASE, PUTATIVE-RELATED-RELATED"/>
    <property type="match status" value="1"/>
</dbReference>
<dbReference type="InterPro" id="IPR051332">
    <property type="entry name" value="Fosfomycin_Res_Enzymes"/>
</dbReference>
<keyword evidence="4" id="KW-1185">Reference proteome</keyword>
<proteinExistence type="predicted"/>
<name>A0A5R9GDW9_9BACL</name>
<dbReference type="EMBL" id="VCIW01000004">
    <property type="protein sequence ID" value="TLS52536.1"/>
    <property type="molecule type" value="Genomic_DNA"/>
</dbReference>
<protein>
    <submittedName>
        <fullName evidence="3">VOC family protein</fullName>
    </submittedName>
</protein>
<evidence type="ECO:0000256" key="1">
    <source>
        <dbReference type="ARBA" id="ARBA00022723"/>
    </source>
</evidence>
<dbReference type="CDD" id="cd06587">
    <property type="entry name" value="VOC"/>
    <property type="match status" value="1"/>
</dbReference>
<gene>
    <name evidence="3" type="ORF">FE782_07810</name>
</gene>
<feature type="domain" description="VOC" evidence="2">
    <location>
        <begin position="7"/>
        <end position="131"/>
    </location>
</feature>
<dbReference type="GO" id="GO:0046872">
    <property type="term" value="F:metal ion binding"/>
    <property type="evidence" value="ECO:0007669"/>
    <property type="project" value="UniProtKB-KW"/>
</dbReference>
<dbReference type="PROSITE" id="PS51819">
    <property type="entry name" value="VOC"/>
    <property type="match status" value="1"/>
</dbReference>
<evidence type="ECO:0000313" key="3">
    <source>
        <dbReference type="EMBL" id="TLS52536.1"/>
    </source>
</evidence>
<sequence length="137" mass="15708">MNYGANALVCLHIPVSNLQKSTDFYVNQIGFTLERSPRRGNEGDSNSLLRLGEGPTIFLHETTNVVTLQFQNNTNTFTHAVFEIHTEHIEDFYIKLKSGGVKVGERYDNPGCGKYFDFYDPDGHMMKVCQDWSYFEQ</sequence>
<dbReference type="PANTHER" id="PTHR36113:SF6">
    <property type="entry name" value="FOSFOMYCIN RESISTANCE PROTEIN FOSX"/>
    <property type="match status" value="1"/>
</dbReference>
<dbReference type="SUPFAM" id="SSF54593">
    <property type="entry name" value="Glyoxalase/Bleomycin resistance protein/Dihydroxybiphenyl dioxygenase"/>
    <property type="match status" value="1"/>
</dbReference>
<dbReference type="Gene3D" id="3.10.180.10">
    <property type="entry name" value="2,3-Dihydroxybiphenyl 1,2-Dioxygenase, domain 1"/>
    <property type="match status" value="1"/>
</dbReference>
<dbReference type="RefSeq" id="WP_138193526.1">
    <property type="nucleotide sequence ID" value="NZ_VCIW01000004.1"/>
</dbReference>
<dbReference type="InterPro" id="IPR037523">
    <property type="entry name" value="VOC_core"/>
</dbReference>
<dbReference type="Pfam" id="PF00903">
    <property type="entry name" value="Glyoxalase"/>
    <property type="match status" value="1"/>
</dbReference>